<reference evidence="2 3" key="1">
    <citation type="submission" date="2019-07" db="EMBL/GenBank/DDBJ databases">
        <title>The draft genome sequence of Aquimarina algiphila M91.</title>
        <authorList>
            <person name="Meng X."/>
        </authorList>
    </citation>
    <scope>NUCLEOTIDE SEQUENCE [LARGE SCALE GENOMIC DNA]</scope>
    <source>
        <strain evidence="2 3">M91</strain>
    </source>
</reference>
<organism evidence="2 3">
    <name type="scientific">Aquimarina algiphila</name>
    <dbReference type="NCBI Taxonomy" id="2047982"/>
    <lineage>
        <taxon>Bacteria</taxon>
        <taxon>Pseudomonadati</taxon>
        <taxon>Bacteroidota</taxon>
        <taxon>Flavobacteriia</taxon>
        <taxon>Flavobacteriales</taxon>
        <taxon>Flavobacteriaceae</taxon>
        <taxon>Aquimarina</taxon>
    </lineage>
</organism>
<feature type="transmembrane region" description="Helical" evidence="1">
    <location>
        <begin position="6"/>
        <end position="26"/>
    </location>
</feature>
<dbReference type="Proteomes" id="UP000318833">
    <property type="component" value="Unassembled WGS sequence"/>
</dbReference>
<evidence type="ECO:0000256" key="1">
    <source>
        <dbReference type="SAM" id="Phobius"/>
    </source>
</evidence>
<evidence type="ECO:0000313" key="3">
    <source>
        <dbReference type="Proteomes" id="UP000318833"/>
    </source>
</evidence>
<sequence length="216" mass="25825">MNVEYDIVLTWGSLILVLGCVVVLYFNKHKIQYWSLLQNKKRIEAANCIVEKDHIYFPKGYYFKFGYLKNKDKLPFSVINEIRTNTFPITARINTNEIVFLLGLDEEKCIQLKDQANIILTNPMDNWSLICEEFLDTECSVELKERILQQLEKNGIHPNEVAQIKKHIASRMLFRTFISWEWQYYGQFDVLKALWFLNSKKYWWTMDIALRTHKKQ</sequence>
<dbReference type="EMBL" id="VLNR01000050">
    <property type="protein sequence ID" value="TSE06071.1"/>
    <property type="molecule type" value="Genomic_DNA"/>
</dbReference>
<keyword evidence="1" id="KW-1133">Transmembrane helix</keyword>
<dbReference type="RefSeq" id="WP_143917756.1">
    <property type="nucleotide sequence ID" value="NZ_CANLFO010000002.1"/>
</dbReference>
<dbReference type="OrthoDB" id="4554121at2"/>
<comment type="caution">
    <text evidence="2">The sequence shown here is derived from an EMBL/GenBank/DDBJ whole genome shotgun (WGS) entry which is preliminary data.</text>
</comment>
<keyword evidence="1" id="KW-0472">Membrane</keyword>
<keyword evidence="3" id="KW-1185">Reference proteome</keyword>
<evidence type="ECO:0000313" key="2">
    <source>
        <dbReference type="EMBL" id="TSE06071.1"/>
    </source>
</evidence>
<dbReference type="AlphaFoldDB" id="A0A554VFR0"/>
<protein>
    <submittedName>
        <fullName evidence="2">Uncharacterized protein</fullName>
    </submittedName>
</protein>
<accession>A0A554VFR0</accession>
<proteinExistence type="predicted"/>
<gene>
    <name evidence="2" type="ORF">FOF46_20695</name>
</gene>
<name>A0A554VFR0_9FLAO</name>
<keyword evidence="1" id="KW-0812">Transmembrane</keyword>